<accession>A0A1C7MZ09</accession>
<dbReference type="InParanoid" id="A0A1C7MZ09"/>
<dbReference type="STRING" id="101091.A0A1C7MZ09"/>
<organism evidence="1 2">
    <name type="scientific">Choanephora cucurbitarum</name>
    <dbReference type="NCBI Taxonomy" id="101091"/>
    <lineage>
        <taxon>Eukaryota</taxon>
        <taxon>Fungi</taxon>
        <taxon>Fungi incertae sedis</taxon>
        <taxon>Mucoromycota</taxon>
        <taxon>Mucoromycotina</taxon>
        <taxon>Mucoromycetes</taxon>
        <taxon>Mucorales</taxon>
        <taxon>Mucorineae</taxon>
        <taxon>Choanephoraceae</taxon>
        <taxon>Choanephoroideae</taxon>
        <taxon>Choanephora</taxon>
    </lineage>
</organism>
<proteinExistence type="predicted"/>
<dbReference type="EMBL" id="LUGH01000968">
    <property type="protein sequence ID" value="OBZ82047.1"/>
    <property type="molecule type" value="Genomic_DNA"/>
</dbReference>
<reference evidence="1 2" key="1">
    <citation type="submission" date="2016-03" db="EMBL/GenBank/DDBJ databases">
        <title>Choanephora cucurbitarum.</title>
        <authorList>
            <person name="Min B."/>
            <person name="Park H."/>
            <person name="Park J.-H."/>
            <person name="Shin H.-D."/>
            <person name="Choi I.-G."/>
        </authorList>
    </citation>
    <scope>NUCLEOTIDE SEQUENCE [LARGE SCALE GENOMIC DNA]</scope>
    <source>
        <strain evidence="1 2">KUS-F28377</strain>
    </source>
</reference>
<name>A0A1C7MZ09_9FUNG</name>
<dbReference type="OrthoDB" id="2285856at2759"/>
<protein>
    <submittedName>
        <fullName evidence="1">Uncharacterized protein</fullName>
    </submittedName>
</protein>
<evidence type="ECO:0000313" key="2">
    <source>
        <dbReference type="Proteomes" id="UP000093000"/>
    </source>
</evidence>
<gene>
    <name evidence="1" type="ORF">A0J61_09905</name>
</gene>
<evidence type="ECO:0000313" key="1">
    <source>
        <dbReference type="EMBL" id="OBZ82047.1"/>
    </source>
</evidence>
<keyword evidence="2" id="KW-1185">Reference proteome</keyword>
<sequence>MHKEDPSVTSVAVHLENEQPVCFDPEANAKEIQQILINTNSTLMTLFKYHATNQDKHDHLYQKFTFCYTWKRDERKRQARKKGFVDPTY</sequence>
<dbReference type="AlphaFoldDB" id="A0A1C7MZ09"/>
<dbReference type="Proteomes" id="UP000093000">
    <property type="component" value="Unassembled WGS sequence"/>
</dbReference>
<comment type="caution">
    <text evidence="1">The sequence shown here is derived from an EMBL/GenBank/DDBJ whole genome shotgun (WGS) entry which is preliminary data.</text>
</comment>